<dbReference type="PANTHER" id="PTHR28055:SF1">
    <property type="entry name" value="ALTERED INHERITANCE OF MITOCHONDRIA PROTEIN 41, MITOCHONDRIAL"/>
    <property type="match status" value="1"/>
</dbReference>
<protein>
    <recommendedName>
        <fullName evidence="3">GatB/YqeY domain-containing protein</fullName>
    </recommendedName>
</protein>
<dbReference type="RefSeq" id="WP_092788089.1">
    <property type="nucleotide sequence ID" value="NZ_FNAP01000027.1"/>
</dbReference>
<keyword evidence="2" id="KW-1185">Reference proteome</keyword>
<dbReference type="SUPFAM" id="SSF89095">
    <property type="entry name" value="GatB/YqeY motif"/>
    <property type="match status" value="1"/>
</dbReference>
<evidence type="ECO:0000313" key="2">
    <source>
        <dbReference type="Proteomes" id="UP000199412"/>
    </source>
</evidence>
<proteinExistence type="predicted"/>
<dbReference type="AlphaFoldDB" id="A0A1G7HYZ0"/>
<dbReference type="InterPro" id="IPR003789">
    <property type="entry name" value="Asn/Gln_tRNA_amidoTrase-B-like"/>
</dbReference>
<dbReference type="OrthoDB" id="9788127at2"/>
<name>A0A1G7HYZ0_9PROT</name>
<dbReference type="InterPro" id="IPR042184">
    <property type="entry name" value="YqeY/Aim41_N"/>
</dbReference>
<dbReference type="Proteomes" id="UP000199412">
    <property type="component" value="Unassembled WGS sequence"/>
</dbReference>
<evidence type="ECO:0008006" key="3">
    <source>
        <dbReference type="Google" id="ProtNLM"/>
    </source>
</evidence>
<gene>
    <name evidence="1" type="ORF">SAMN05421720_1275</name>
</gene>
<dbReference type="Pfam" id="PF09424">
    <property type="entry name" value="YqeY"/>
    <property type="match status" value="1"/>
</dbReference>
<dbReference type="EMBL" id="FNAP01000027">
    <property type="protein sequence ID" value="SDF05486.1"/>
    <property type="molecule type" value="Genomic_DNA"/>
</dbReference>
<dbReference type="Gene3D" id="1.10.10.410">
    <property type="match status" value="1"/>
</dbReference>
<organism evidence="1 2">
    <name type="scientific">Rhodospira trueperi</name>
    <dbReference type="NCBI Taxonomy" id="69960"/>
    <lineage>
        <taxon>Bacteria</taxon>
        <taxon>Pseudomonadati</taxon>
        <taxon>Pseudomonadota</taxon>
        <taxon>Alphaproteobacteria</taxon>
        <taxon>Rhodospirillales</taxon>
        <taxon>Rhodospirillaceae</taxon>
        <taxon>Rhodospira</taxon>
    </lineage>
</organism>
<dbReference type="Gene3D" id="1.10.1510.10">
    <property type="entry name" value="Uncharacterised protein YqeY/AIM41 PF09424, N-terminal domain"/>
    <property type="match status" value="1"/>
</dbReference>
<dbReference type="PANTHER" id="PTHR28055">
    <property type="entry name" value="ALTERED INHERITANCE OF MITOCHONDRIA PROTEIN 41, MITOCHONDRIAL"/>
    <property type="match status" value="1"/>
</dbReference>
<dbReference type="InterPro" id="IPR023168">
    <property type="entry name" value="GatB_Yqey_C_2"/>
</dbReference>
<evidence type="ECO:0000313" key="1">
    <source>
        <dbReference type="EMBL" id="SDF05486.1"/>
    </source>
</evidence>
<dbReference type="InterPro" id="IPR019004">
    <property type="entry name" value="YqeY/Aim41"/>
</dbReference>
<reference evidence="1 2" key="1">
    <citation type="submission" date="2016-10" db="EMBL/GenBank/DDBJ databases">
        <authorList>
            <person name="de Groot N.N."/>
        </authorList>
    </citation>
    <scope>NUCLEOTIDE SEQUENCE [LARGE SCALE GENOMIC DNA]</scope>
    <source>
        <strain evidence="1 2">ATCC 700224</strain>
    </source>
</reference>
<sequence length="154" mass="17473">MLRDRLNEDLKIAVRNKDQRAVSTIRLILAALKDRDISARERGESVAETEILTMLQSMIKQRRDSIALYEQGCRMDLAEQEQEELEIIQSFLPHQMTPHEIDSAVESVIGEVAEDQARAVGLKDMGRVMATLRDRYAGRMDFAQASMIAKARLA</sequence>
<accession>A0A1G7HYZ0</accession>
<dbReference type="STRING" id="69960.SAMN05421720_1275"/>
<dbReference type="GO" id="GO:0016884">
    <property type="term" value="F:carbon-nitrogen ligase activity, with glutamine as amido-N-donor"/>
    <property type="evidence" value="ECO:0007669"/>
    <property type="project" value="InterPro"/>
</dbReference>